<name>Q6E6I3_ANTLO</name>
<keyword evidence="1" id="KW-0808">Transferase</keyword>
<dbReference type="Gene3D" id="3.30.230.10">
    <property type="match status" value="1"/>
</dbReference>
<protein>
    <submittedName>
        <fullName evidence="1">Mevalonate kinase-like protein</fullName>
    </submittedName>
</protein>
<dbReference type="EMBL" id="AY548886">
    <property type="protein sequence ID" value="AAT12304.1"/>
    <property type="molecule type" value="Genomic_DNA"/>
</dbReference>
<dbReference type="GO" id="GO:0016301">
    <property type="term" value="F:kinase activity"/>
    <property type="evidence" value="ECO:0007669"/>
    <property type="project" value="UniProtKB-KW"/>
</dbReference>
<dbReference type="InterPro" id="IPR014721">
    <property type="entry name" value="Ribsml_uS5_D2-typ_fold_subgr"/>
</dbReference>
<sequence length="311" mass="34196">MRYLKNTNSCLVSSTTKKRTMRFRVPGKVVLNGGYLVCMEEECIAVNIDAYANVEAETDTESPQSTIVHLYGDTVVLRITESGLIIDSAADADTGKFIRDIVVSFWDVVRYDVQLGVNVYIAFDNGFCTCNGVKTGIGSSACIVVALVHSFCALYSVGRSTPSLCLEVNRKVAPRASGVDVLTCSYGNVIYSTRKHARIDIDTALVLVLGSRGMSSSTRDMITLLDGKGKIWTRLSEINARIVAAVRQSGAIRRRDCVLRPLYHEYLREIAQVSSLIVPEYQYAVLLETFFVKKSLNAVYPALEAKTAYGV</sequence>
<keyword evidence="1" id="KW-0418">Kinase</keyword>
<dbReference type="AlphaFoldDB" id="Q6E6I3"/>
<dbReference type="SUPFAM" id="SSF54211">
    <property type="entry name" value="Ribosomal protein S5 domain 2-like"/>
    <property type="match status" value="1"/>
</dbReference>
<proteinExistence type="predicted"/>
<dbReference type="InterPro" id="IPR020568">
    <property type="entry name" value="Ribosomal_Su5_D2-typ_SF"/>
</dbReference>
<organism evidence="1">
    <name type="scientific">Antonospora locustae</name>
    <name type="common">Microsporidian parasite</name>
    <name type="synonym">Nosema locustae</name>
    <dbReference type="NCBI Taxonomy" id="278021"/>
    <lineage>
        <taxon>Eukaryota</taxon>
        <taxon>Fungi</taxon>
        <taxon>Fungi incertae sedis</taxon>
        <taxon>Microsporidia</taxon>
        <taxon>Antonospora</taxon>
    </lineage>
</organism>
<evidence type="ECO:0000313" key="1">
    <source>
        <dbReference type="EMBL" id="AAT12304.1"/>
    </source>
</evidence>
<reference evidence="1" key="1">
    <citation type="journal article" date="2004" name="Curr. Biol.">
        <title>Genome compaction and stability in microsporidian intracellular parasites.</title>
        <authorList>
            <person name="Slamovits C.H."/>
            <person name="Fast N.M."/>
            <person name="Law J.S."/>
            <person name="Keeling P.J."/>
        </authorList>
    </citation>
    <scope>NUCLEOTIDE SEQUENCE</scope>
</reference>
<accession>Q6E6I3</accession>